<comment type="caution">
    <text evidence="1">The sequence shown here is derived from an EMBL/GenBank/DDBJ whole genome shotgun (WGS) entry which is preliminary data.</text>
</comment>
<dbReference type="AlphaFoldDB" id="A0A9P4K2E4"/>
<evidence type="ECO:0000313" key="2">
    <source>
        <dbReference type="Proteomes" id="UP000800093"/>
    </source>
</evidence>
<keyword evidence="2" id="KW-1185">Reference proteome</keyword>
<proteinExistence type="predicted"/>
<accession>A0A9P4K2E4</accession>
<sequence>MAETESLDCCHATALTLRKIFPELNDSASQPEQHQLIRVESAALSNHLLSVLFASREIAVPSQTSATSWRRQAHDVGTQEHRATATKGDPFEGLTIERRQKSRVLFVLRALEEEEEEEEGGSTTSPFQTSKRSLVSLIRGHSSRPRLRARLLMGGWRGDGALAVTCVVQRVLRAMAFSSNNRPTCLHPASHHPA</sequence>
<dbReference type="Proteomes" id="UP000800093">
    <property type="component" value="Unassembled WGS sequence"/>
</dbReference>
<name>A0A9P4K2E4_9PLEO</name>
<dbReference type="EMBL" id="ML986669">
    <property type="protein sequence ID" value="KAF2260888.1"/>
    <property type="molecule type" value="Genomic_DNA"/>
</dbReference>
<protein>
    <submittedName>
        <fullName evidence="1">Uncharacterized protein</fullName>
    </submittedName>
</protein>
<organism evidence="1 2">
    <name type="scientific">Lojkania enalia</name>
    <dbReference type="NCBI Taxonomy" id="147567"/>
    <lineage>
        <taxon>Eukaryota</taxon>
        <taxon>Fungi</taxon>
        <taxon>Dikarya</taxon>
        <taxon>Ascomycota</taxon>
        <taxon>Pezizomycotina</taxon>
        <taxon>Dothideomycetes</taxon>
        <taxon>Pleosporomycetidae</taxon>
        <taxon>Pleosporales</taxon>
        <taxon>Pleosporales incertae sedis</taxon>
        <taxon>Lojkania</taxon>
    </lineage>
</organism>
<gene>
    <name evidence="1" type="ORF">CC78DRAFT_584264</name>
</gene>
<evidence type="ECO:0000313" key="1">
    <source>
        <dbReference type="EMBL" id="KAF2260888.1"/>
    </source>
</evidence>
<reference evidence="2" key="1">
    <citation type="journal article" date="2020" name="Stud. Mycol.">
        <title>101 Dothideomycetes genomes: A test case for predicting lifestyles and emergence of pathogens.</title>
        <authorList>
            <person name="Haridas S."/>
            <person name="Albert R."/>
            <person name="Binder M."/>
            <person name="Bloem J."/>
            <person name="LaButti K."/>
            <person name="Salamov A."/>
            <person name="Andreopoulos B."/>
            <person name="Baker S."/>
            <person name="Barry K."/>
            <person name="Bills G."/>
            <person name="Bluhm B."/>
            <person name="Cannon C."/>
            <person name="Castanera R."/>
            <person name="Culley D."/>
            <person name="Daum C."/>
            <person name="Ezra D."/>
            <person name="Gonzalez J."/>
            <person name="Henrissat B."/>
            <person name="Kuo A."/>
            <person name="Liang C."/>
            <person name="Lipzen A."/>
            <person name="Lutzoni F."/>
            <person name="Magnuson J."/>
            <person name="Mondo S."/>
            <person name="Nolan M."/>
            <person name="Ohm R."/>
            <person name="Pangilinan J."/>
            <person name="Park H.-J."/>
            <person name="Ramirez L."/>
            <person name="Alfaro M."/>
            <person name="Sun H."/>
            <person name="Tritt A."/>
            <person name="Yoshinaga Y."/>
            <person name="Zwiers L.-H."/>
            <person name="Turgeon B."/>
            <person name="Goodwin S."/>
            <person name="Spatafora J."/>
            <person name="Crous P."/>
            <person name="Grigoriev I."/>
        </authorList>
    </citation>
    <scope>NUCLEOTIDE SEQUENCE [LARGE SCALE GENOMIC DNA]</scope>
    <source>
        <strain evidence="2">CBS 304.66</strain>
    </source>
</reference>